<accession>A0A918P5Q5</accession>
<feature type="coiled-coil region" evidence="1">
    <location>
        <begin position="51"/>
        <end position="128"/>
    </location>
</feature>
<comment type="caution">
    <text evidence="2">The sequence shown here is derived from an EMBL/GenBank/DDBJ whole genome shotgun (WGS) entry which is preliminary data.</text>
</comment>
<evidence type="ECO:0000313" key="3">
    <source>
        <dbReference type="Proteomes" id="UP000645257"/>
    </source>
</evidence>
<dbReference type="EMBL" id="BMYX01000014">
    <property type="protein sequence ID" value="GGY20358.1"/>
    <property type="molecule type" value="Genomic_DNA"/>
</dbReference>
<dbReference type="Proteomes" id="UP000645257">
    <property type="component" value="Unassembled WGS sequence"/>
</dbReference>
<proteinExistence type="predicted"/>
<reference evidence="2" key="2">
    <citation type="submission" date="2020-09" db="EMBL/GenBank/DDBJ databases">
        <authorList>
            <person name="Sun Q."/>
            <person name="Kim S."/>
        </authorList>
    </citation>
    <scope>NUCLEOTIDE SEQUENCE</scope>
    <source>
        <strain evidence="2">KCTC 32182</strain>
    </source>
</reference>
<evidence type="ECO:0000313" key="2">
    <source>
        <dbReference type="EMBL" id="GGY20358.1"/>
    </source>
</evidence>
<organism evidence="2 3">
    <name type="scientific">Paludibacterium paludis</name>
    <dbReference type="NCBI Taxonomy" id="1225769"/>
    <lineage>
        <taxon>Bacteria</taxon>
        <taxon>Pseudomonadati</taxon>
        <taxon>Pseudomonadota</taxon>
        <taxon>Betaproteobacteria</taxon>
        <taxon>Neisseriales</taxon>
        <taxon>Chromobacteriaceae</taxon>
        <taxon>Paludibacterium</taxon>
    </lineage>
</organism>
<keyword evidence="3" id="KW-1185">Reference proteome</keyword>
<sequence>MELWPAEAFWVVMGLTPFSEMKGAFKAAKMAQGLEKAAGKDAAQGLAEGAAKEATQLSKEAQKGVKSLEKQIASHEKKLEEFRNNPTVRPGMENLPKDVIEKQQQRRIQHLETEIQTFKNNLQKILDGEL</sequence>
<keyword evidence="1" id="KW-0175">Coiled coil</keyword>
<name>A0A918P5Q5_9NEIS</name>
<gene>
    <name evidence="2" type="ORF">GCM10011289_24930</name>
</gene>
<protein>
    <submittedName>
        <fullName evidence="2">Uncharacterized protein</fullName>
    </submittedName>
</protein>
<dbReference type="AlphaFoldDB" id="A0A918P5Q5"/>
<reference evidence="2" key="1">
    <citation type="journal article" date="2014" name="Int. J. Syst. Evol. Microbiol.">
        <title>Complete genome sequence of Corynebacterium casei LMG S-19264T (=DSM 44701T), isolated from a smear-ripened cheese.</title>
        <authorList>
            <consortium name="US DOE Joint Genome Institute (JGI-PGF)"/>
            <person name="Walter F."/>
            <person name="Albersmeier A."/>
            <person name="Kalinowski J."/>
            <person name="Ruckert C."/>
        </authorList>
    </citation>
    <scope>NUCLEOTIDE SEQUENCE</scope>
    <source>
        <strain evidence="2">KCTC 32182</strain>
    </source>
</reference>
<evidence type="ECO:0000256" key="1">
    <source>
        <dbReference type="SAM" id="Coils"/>
    </source>
</evidence>